<accession>A0A7Z2VKK0</accession>
<sequence>MLIIVFMLVGCLSGFFLFRKNTLPSSREHDQIQRKLSVIIPARNEEYNLSHLLQSLKSQSVAPFEIIVVDDFSEDGTREVAESYGVKVVTNSSLPEGWTGKSWAVWNGVSHASGDVFAFLDADIRLAPNAIASLLQARERTMGVLSVVPFHHTEKLYEKLAMILNLLGLFAFTSVFERKNPRKGLYGSCIIALKEDYERINGHESVKSEVLDDLFLGSKFMDAGIPVTNYIGYGMVSFRMYPQGIHSVIEGFSKGAVLSTSTLSPRTIILVAIWVIGLLASETALIFVNTSWALPLLAGYLLYMAQIFYLNKYVGVFGLLIPVLHFISSLFFIFIMLYSFYQVFVIGHVKWKGRHVRVGGMRNR</sequence>
<keyword evidence="3" id="KW-0328">Glycosyltransferase</keyword>
<proteinExistence type="inferred from homology"/>
<dbReference type="GO" id="GO:0016117">
    <property type="term" value="P:carotenoid biosynthetic process"/>
    <property type="evidence" value="ECO:0007669"/>
    <property type="project" value="UniProtKB-KW"/>
</dbReference>
<dbReference type="PANTHER" id="PTHR43646:SF2">
    <property type="entry name" value="GLYCOSYLTRANSFERASE 2-LIKE DOMAIN-CONTAINING PROTEIN"/>
    <property type="match status" value="1"/>
</dbReference>
<evidence type="ECO:0000256" key="10">
    <source>
        <dbReference type="ARBA" id="ARBA00040345"/>
    </source>
</evidence>
<keyword evidence="4 13" id="KW-0808">Transferase</keyword>
<feature type="domain" description="Glycosyltransferase 2-like" evidence="12">
    <location>
        <begin position="37"/>
        <end position="196"/>
    </location>
</feature>
<keyword evidence="14" id="KW-1185">Reference proteome</keyword>
<comment type="subcellular location">
    <subcellularLocation>
        <location evidence="1">Cell membrane</location>
    </subcellularLocation>
</comment>
<dbReference type="Proteomes" id="UP000502248">
    <property type="component" value="Chromosome"/>
</dbReference>
<keyword evidence="2" id="KW-1003">Cell membrane</keyword>
<evidence type="ECO:0000256" key="6">
    <source>
        <dbReference type="ARBA" id="ARBA00023136"/>
    </source>
</evidence>
<dbReference type="CDD" id="cd00761">
    <property type="entry name" value="Glyco_tranf_GTA_type"/>
    <property type="match status" value="1"/>
</dbReference>
<evidence type="ECO:0000256" key="4">
    <source>
        <dbReference type="ARBA" id="ARBA00022679"/>
    </source>
</evidence>
<evidence type="ECO:0000313" key="13">
    <source>
        <dbReference type="EMBL" id="QJD84584.1"/>
    </source>
</evidence>
<dbReference type="Pfam" id="PF00535">
    <property type="entry name" value="Glycos_transf_2"/>
    <property type="match status" value="1"/>
</dbReference>
<dbReference type="SUPFAM" id="SSF53448">
    <property type="entry name" value="Nucleotide-diphospho-sugar transferases"/>
    <property type="match status" value="1"/>
</dbReference>
<keyword evidence="11" id="KW-1133">Transmembrane helix</keyword>
<evidence type="ECO:0000313" key="14">
    <source>
        <dbReference type="Proteomes" id="UP000502248"/>
    </source>
</evidence>
<feature type="transmembrane region" description="Helical" evidence="11">
    <location>
        <begin position="317"/>
        <end position="341"/>
    </location>
</feature>
<dbReference type="Gene3D" id="3.90.550.10">
    <property type="entry name" value="Spore Coat Polysaccharide Biosynthesis Protein SpsA, Chain A"/>
    <property type="match status" value="1"/>
</dbReference>
<comment type="pathway">
    <text evidence="8">Carotenoid biosynthesis; staphyloxanthin biosynthesis; staphyloxanthin from farnesyl diphosphate: step 4/5.</text>
</comment>
<dbReference type="GO" id="GO:0005886">
    <property type="term" value="C:plasma membrane"/>
    <property type="evidence" value="ECO:0007669"/>
    <property type="project" value="UniProtKB-SubCell"/>
</dbReference>
<comment type="similarity">
    <text evidence="9">Belongs to the glycosyltransferase 2 family. CrtQ subfamily.</text>
</comment>
<evidence type="ECO:0000256" key="8">
    <source>
        <dbReference type="ARBA" id="ARBA00037904"/>
    </source>
</evidence>
<dbReference type="KEGG" id="cheb:HH215_16300"/>
<evidence type="ECO:0000256" key="1">
    <source>
        <dbReference type="ARBA" id="ARBA00004236"/>
    </source>
</evidence>
<name>A0A7Z2VKK0_9BACL</name>
<protein>
    <recommendedName>
        <fullName evidence="10">4,4'-diaponeurosporenoate glycosyltransferase</fullName>
    </recommendedName>
</protein>
<evidence type="ECO:0000256" key="9">
    <source>
        <dbReference type="ARBA" id="ARBA00038120"/>
    </source>
</evidence>
<dbReference type="PANTHER" id="PTHR43646">
    <property type="entry name" value="GLYCOSYLTRANSFERASE"/>
    <property type="match status" value="1"/>
</dbReference>
<evidence type="ECO:0000256" key="2">
    <source>
        <dbReference type="ARBA" id="ARBA00022475"/>
    </source>
</evidence>
<dbReference type="EMBL" id="CP051680">
    <property type="protein sequence ID" value="QJD84584.1"/>
    <property type="molecule type" value="Genomic_DNA"/>
</dbReference>
<feature type="transmembrane region" description="Helical" evidence="11">
    <location>
        <begin position="268"/>
        <end position="286"/>
    </location>
</feature>
<keyword evidence="5" id="KW-0125">Carotenoid biosynthesis</keyword>
<evidence type="ECO:0000256" key="5">
    <source>
        <dbReference type="ARBA" id="ARBA00022746"/>
    </source>
</evidence>
<evidence type="ECO:0000256" key="3">
    <source>
        <dbReference type="ARBA" id="ARBA00022676"/>
    </source>
</evidence>
<dbReference type="AlphaFoldDB" id="A0A7Z2VKK0"/>
<reference evidence="13 14" key="1">
    <citation type="submission" date="2020-04" db="EMBL/GenBank/DDBJ databases">
        <title>Genome sequencing of novel species.</title>
        <authorList>
            <person name="Heo J."/>
            <person name="Kim S.-J."/>
            <person name="Kim J.-S."/>
            <person name="Hong S.-B."/>
            <person name="Kwon S.-W."/>
        </authorList>
    </citation>
    <scope>NUCLEOTIDE SEQUENCE [LARGE SCALE GENOMIC DNA]</scope>
    <source>
        <strain evidence="13 14">MFER-1</strain>
    </source>
</reference>
<evidence type="ECO:0000256" key="11">
    <source>
        <dbReference type="SAM" id="Phobius"/>
    </source>
</evidence>
<evidence type="ECO:0000256" key="7">
    <source>
        <dbReference type="ARBA" id="ARBA00037281"/>
    </source>
</evidence>
<dbReference type="RefSeq" id="WP_169280865.1">
    <property type="nucleotide sequence ID" value="NZ_CP051680.1"/>
</dbReference>
<dbReference type="InterPro" id="IPR029044">
    <property type="entry name" value="Nucleotide-diphossugar_trans"/>
</dbReference>
<keyword evidence="6 11" id="KW-0472">Membrane</keyword>
<keyword evidence="11" id="KW-0812">Transmembrane</keyword>
<gene>
    <name evidence="13" type="ORF">HH215_16300</name>
</gene>
<evidence type="ECO:0000259" key="12">
    <source>
        <dbReference type="Pfam" id="PF00535"/>
    </source>
</evidence>
<feature type="transmembrane region" description="Helical" evidence="11">
    <location>
        <begin position="292"/>
        <end position="310"/>
    </location>
</feature>
<dbReference type="GO" id="GO:0016757">
    <property type="term" value="F:glycosyltransferase activity"/>
    <property type="evidence" value="ECO:0007669"/>
    <property type="project" value="UniProtKB-KW"/>
</dbReference>
<organism evidence="13 14">
    <name type="scientific">Cohnella herbarum</name>
    <dbReference type="NCBI Taxonomy" id="2728023"/>
    <lineage>
        <taxon>Bacteria</taxon>
        <taxon>Bacillati</taxon>
        <taxon>Bacillota</taxon>
        <taxon>Bacilli</taxon>
        <taxon>Bacillales</taxon>
        <taxon>Paenibacillaceae</taxon>
        <taxon>Cohnella</taxon>
    </lineage>
</organism>
<dbReference type="InterPro" id="IPR001173">
    <property type="entry name" value="Glyco_trans_2-like"/>
</dbReference>
<comment type="function">
    <text evidence="7">Catalyzes the glycosylation of 4,4'-diaponeurosporenoate, i.e. the esterification of glucose at the C1'' position with the carboxyl group of 4,4'-diaponeurosporenic acid, to form glycosyl-4,4'-diaponeurosporenoate. This is a step in the biosynthesis of staphyloxanthin, an orange pigment present in most staphylococci strains.</text>
</comment>